<feature type="transmembrane region" description="Helical" evidence="7">
    <location>
        <begin position="261"/>
        <end position="283"/>
    </location>
</feature>
<feature type="transmembrane region" description="Helical" evidence="7">
    <location>
        <begin position="237"/>
        <end position="254"/>
    </location>
</feature>
<dbReference type="InterPro" id="IPR009613">
    <property type="entry name" value="LMF"/>
</dbReference>
<sequence>MQWTDWLTWASASDYTIAREIIERGVAAIFIVAFASAIAQFPALLGEHGLLPAPAFIARTSAKRFPSLFRWRYSDRMLRLTAAIGIALAASVVLGLPQLGPSWVPLAVFAVMWVFYLSIVNVGQTFYGFGWESLLLEAGAIVGLLGSNEAAPPFLIILFLRWLIFRLEFGAGMIKMRGDRTWRDLTAMYYHHETQPMPNPVSRFAHLLPKPVHRLETLGNHIVQLGMPWLLFFPQPIASFAACLIILTQLWLVISGNFAWLNWITIVIAFCGISDSFFDWITGHGWPGWGWEHIGEGAGGPMPIWWLVLTTLAFLGLAALSWQPVLNLFSRRQLMNASFNRWHLVNAYGAFGSVTQLRREVIVEGTMSDDPGPTDWKPYEFKGKPGDPTRVPRQFAPYHLRLDWLMWFLALGSWDDVWFQRFLQRLLEADAATLRLLRVDPFHGERPRMVRARLFAYRFATREERRRTGLWWMRDELATLVPPSRLR</sequence>
<evidence type="ECO:0000313" key="11">
    <source>
        <dbReference type="Proteomes" id="UP000199183"/>
    </source>
</evidence>
<feature type="transmembrane region" description="Helical" evidence="7">
    <location>
        <begin position="303"/>
        <end position="322"/>
    </location>
</feature>
<dbReference type="GO" id="GO:0051604">
    <property type="term" value="P:protein maturation"/>
    <property type="evidence" value="ECO:0007669"/>
    <property type="project" value="InterPro"/>
</dbReference>
<accession>A0A1H4JLG8</accession>
<protein>
    <submittedName>
        <fullName evidence="10">Lipase maturation factor</fullName>
    </submittedName>
</protein>
<evidence type="ECO:0000256" key="7">
    <source>
        <dbReference type="SAM" id="Phobius"/>
    </source>
</evidence>
<reference evidence="10 11" key="1">
    <citation type="submission" date="2016-10" db="EMBL/GenBank/DDBJ databases">
        <authorList>
            <person name="de Groot N.N."/>
        </authorList>
    </citation>
    <scope>NUCLEOTIDE SEQUENCE [LARGE SCALE GENOMIC DNA]</scope>
    <source>
        <strain evidence="10 11">DSM 21799</strain>
    </source>
</reference>
<feature type="domain" description="Lipase maturation factor 1/2 N-terminal" evidence="8">
    <location>
        <begin position="127"/>
        <end position="279"/>
    </location>
</feature>
<keyword evidence="5 7" id="KW-1133">Transmembrane helix</keyword>
<evidence type="ECO:0000256" key="3">
    <source>
        <dbReference type="ARBA" id="ARBA00022692"/>
    </source>
</evidence>
<feature type="transmembrane region" description="Helical" evidence="7">
    <location>
        <begin position="77"/>
        <end position="96"/>
    </location>
</feature>
<keyword evidence="3 7" id="KW-0812">Transmembrane</keyword>
<keyword evidence="11" id="KW-1185">Reference proteome</keyword>
<dbReference type="PANTHER" id="PTHR14463:SF10">
    <property type="entry name" value="LIPASE MATURATION FACTOR 1"/>
    <property type="match status" value="1"/>
</dbReference>
<dbReference type="Proteomes" id="UP000199183">
    <property type="component" value="Unassembled WGS sequence"/>
</dbReference>
<dbReference type="InterPro" id="IPR057433">
    <property type="entry name" value="LMF1/2_C"/>
</dbReference>
<evidence type="ECO:0000259" key="8">
    <source>
        <dbReference type="Pfam" id="PF06762"/>
    </source>
</evidence>
<comment type="subcellular location">
    <subcellularLocation>
        <location evidence="1">Endoplasmic reticulum membrane</location>
        <topology evidence="1">Multi-pass membrane protein</topology>
    </subcellularLocation>
</comment>
<evidence type="ECO:0000256" key="4">
    <source>
        <dbReference type="ARBA" id="ARBA00022824"/>
    </source>
</evidence>
<name>A0A1H4JLG8_9MICO</name>
<feature type="transmembrane region" description="Helical" evidence="7">
    <location>
        <begin position="102"/>
        <end position="122"/>
    </location>
</feature>
<feature type="domain" description="Lipase maturation factor 1/2 C-terminal" evidence="9">
    <location>
        <begin position="344"/>
        <end position="482"/>
    </location>
</feature>
<proteinExistence type="inferred from homology"/>
<comment type="similarity">
    <text evidence="2">Belongs to the lipase maturation factor family.</text>
</comment>
<dbReference type="InterPro" id="IPR057434">
    <property type="entry name" value="LMF1/2_N"/>
</dbReference>
<evidence type="ECO:0000256" key="2">
    <source>
        <dbReference type="ARBA" id="ARBA00005512"/>
    </source>
</evidence>
<evidence type="ECO:0000256" key="6">
    <source>
        <dbReference type="ARBA" id="ARBA00023136"/>
    </source>
</evidence>
<keyword evidence="6 7" id="KW-0472">Membrane</keyword>
<evidence type="ECO:0000259" key="9">
    <source>
        <dbReference type="Pfam" id="PF25179"/>
    </source>
</evidence>
<dbReference type="PANTHER" id="PTHR14463">
    <property type="entry name" value="LIPASE MATURATION FACTOR"/>
    <property type="match status" value="1"/>
</dbReference>
<dbReference type="Pfam" id="PF25179">
    <property type="entry name" value="LMF1_C"/>
    <property type="match status" value="1"/>
</dbReference>
<feature type="transmembrane region" description="Helical" evidence="7">
    <location>
        <begin position="134"/>
        <end position="164"/>
    </location>
</feature>
<dbReference type="RefSeq" id="WP_091179925.1">
    <property type="nucleotide sequence ID" value="NZ_FNRY01000001.1"/>
</dbReference>
<evidence type="ECO:0000313" key="10">
    <source>
        <dbReference type="EMBL" id="SEB46538.1"/>
    </source>
</evidence>
<dbReference type="Pfam" id="PF06762">
    <property type="entry name" value="LMF1"/>
    <property type="match status" value="1"/>
</dbReference>
<gene>
    <name evidence="10" type="ORF">SAMN04489806_0739</name>
</gene>
<dbReference type="AlphaFoldDB" id="A0A1H4JLG8"/>
<dbReference type="OrthoDB" id="9793230at2"/>
<evidence type="ECO:0000256" key="5">
    <source>
        <dbReference type="ARBA" id="ARBA00022989"/>
    </source>
</evidence>
<dbReference type="STRING" id="640635.SAMN04489806_0739"/>
<evidence type="ECO:0000256" key="1">
    <source>
        <dbReference type="ARBA" id="ARBA00004477"/>
    </source>
</evidence>
<dbReference type="EMBL" id="FNRY01000001">
    <property type="protein sequence ID" value="SEB46538.1"/>
    <property type="molecule type" value="Genomic_DNA"/>
</dbReference>
<keyword evidence="4" id="KW-0256">Endoplasmic reticulum</keyword>
<organism evidence="10 11">
    <name type="scientific">Paramicrobacterium humi</name>
    <dbReference type="NCBI Taxonomy" id="640635"/>
    <lineage>
        <taxon>Bacteria</taxon>
        <taxon>Bacillati</taxon>
        <taxon>Actinomycetota</taxon>
        <taxon>Actinomycetes</taxon>
        <taxon>Micrococcales</taxon>
        <taxon>Microbacteriaceae</taxon>
        <taxon>Paramicrobacterium</taxon>
    </lineage>
</organism>